<dbReference type="InterPro" id="IPR051269">
    <property type="entry name" value="Fe-S_cluster_ET"/>
</dbReference>
<keyword evidence="5 8" id="KW-0408">Iron</keyword>
<dbReference type="PRINTS" id="PR00352">
    <property type="entry name" value="3FE4SFRDOXIN"/>
</dbReference>
<comment type="caution">
    <text evidence="9">The sequence shown here is derived from an EMBL/GenBank/DDBJ whole genome shotgun (WGS) entry which is preliminary data.</text>
</comment>
<accession>A0ABW5GRN8</accession>
<name>A0ABW5GRN8_9PSEU</name>
<dbReference type="Gene3D" id="3.30.70.20">
    <property type="match status" value="1"/>
</dbReference>
<evidence type="ECO:0000256" key="8">
    <source>
        <dbReference type="RuleBase" id="RU368020"/>
    </source>
</evidence>
<dbReference type="EMBL" id="JBHUKU010000021">
    <property type="protein sequence ID" value="MFD2463574.1"/>
    <property type="molecule type" value="Genomic_DNA"/>
</dbReference>
<keyword evidence="2 8" id="KW-0813">Transport</keyword>
<organism evidence="9 10">
    <name type="scientific">Amycolatopsis samaneae</name>
    <dbReference type="NCBI Taxonomy" id="664691"/>
    <lineage>
        <taxon>Bacteria</taxon>
        <taxon>Bacillati</taxon>
        <taxon>Actinomycetota</taxon>
        <taxon>Actinomycetes</taxon>
        <taxon>Pseudonocardiales</taxon>
        <taxon>Pseudonocardiaceae</taxon>
        <taxon>Amycolatopsis</taxon>
    </lineage>
</organism>
<dbReference type="PANTHER" id="PTHR36923">
    <property type="entry name" value="FERREDOXIN"/>
    <property type="match status" value="1"/>
</dbReference>
<dbReference type="Proteomes" id="UP001597419">
    <property type="component" value="Unassembled WGS sequence"/>
</dbReference>
<keyword evidence="6 8" id="KW-0411">Iron-sulfur</keyword>
<evidence type="ECO:0000256" key="7">
    <source>
        <dbReference type="ARBA" id="ARBA00023291"/>
    </source>
</evidence>
<sequence>MHVTVDRGVCVGAGLCALAAPRVFDQDEEGLVLVLQPRPSGQDRDAATEAVSLCPSRAARVSET</sequence>
<evidence type="ECO:0000256" key="1">
    <source>
        <dbReference type="ARBA" id="ARBA00001927"/>
    </source>
</evidence>
<evidence type="ECO:0000256" key="5">
    <source>
        <dbReference type="ARBA" id="ARBA00023004"/>
    </source>
</evidence>
<dbReference type="Pfam" id="PF13370">
    <property type="entry name" value="Fer4_13"/>
    <property type="match status" value="1"/>
</dbReference>
<evidence type="ECO:0000313" key="9">
    <source>
        <dbReference type="EMBL" id="MFD2463574.1"/>
    </source>
</evidence>
<dbReference type="PANTHER" id="PTHR36923:SF3">
    <property type="entry name" value="FERREDOXIN"/>
    <property type="match status" value="1"/>
</dbReference>
<protein>
    <recommendedName>
        <fullName evidence="8">Ferredoxin</fullName>
    </recommendedName>
</protein>
<keyword evidence="7" id="KW-0003">3Fe-4S</keyword>
<dbReference type="RefSeq" id="WP_345400590.1">
    <property type="nucleotide sequence ID" value="NZ_BAABHG010000011.1"/>
</dbReference>
<comment type="function">
    <text evidence="8">Ferredoxins are iron-sulfur proteins that transfer electrons in a wide variety of metabolic reactions.</text>
</comment>
<evidence type="ECO:0000256" key="3">
    <source>
        <dbReference type="ARBA" id="ARBA00022723"/>
    </source>
</evidence>
<keyword evidence="4 8" id="KW-0249">Electron transport</keyword>
<gene>
    <name evidence="9" type="ORF">ACFSYJ_33515</name>
</gene>
<comment type="cofactor">
    <cofactor evidence="1">
        <name>[3Fe-4S] cluster</name>
        <dbReference type="ChEBI" id="CHEBI:21137"/>
    </cofactor>
</comment>
<dbReference type="InterPro" id="IPR001080">
    <property type="entry name" value="3Fe4S_ferredoxin"/>
</dbReference>
<reference evidence="10" key="1">
    <citation type="journal article" date="2019" name="Int. J. Syst. Evol. Microbiol.">
        <title>The Global Catalogue of Microorganisms (GCM) 10K type strain sequencing project: providing services to taxonomists for standard genome sequencing and annotation.</title>
        <authorList>
            <consortium name="The Broad Institute Genomics Platform"/>
            <consortium name="The Broad Institute Genome Sequencing Center for Infectious Disease"/>
            <person name="Wu L."/>
            <person name="Ma J."/>
        </authorList>
    </citation>
    <scope>NUCLEOTIDE SEQUENCE [LARGE SCALE GENOMIC DNA]</scope>
    <source>
        <strain evidence="10">CGMCC 4.7643</strain>
    </source>
</reference>
<dbReference type="SUPFAM" id="SSF54862">
    <property type="entry name" value="4Fe-4S ferredoxins"/>
    <property type="match status" value="1"/>
</dbReference>
<keyword evidence="3 8" id="KW-0479">Metal-binding</keyword>
<evidence type="ECO:0000256" key="4">
    <source>
        <dbReference type="ARBA" id="ARBA00022982"/>
    </source>
</evidence>
<evidence type="ECO:0000256" key="6">
    <source>
        <dbReference type="ARBA" id="ARBA00023014"/>
    </source>
</evidence>
<proteinExistence type="predicted"/>
<keyword evidence="10" id="KW-1185">Reference proteome</keyword>
<evidence type="ECO:0000256" key="2">
    <source>
        <dbReference type="ARBA" id="ARBA00022448"/>
    </source>
</evidence>
<evidence type="ECO:0000313" key="10">
    <source>
        <dbReference type="Proteomes" id="UP001597419"/>
    </source>
</evidence>